<dbReference type="EMBL" id="BDSA01000001">
    <property type="protein sequence ID" value="GBE59738.1"/>
    <property type="molecule type" value="Genomic_DNA"/>
</dbReference>
<accession>A0A2H6K9S9</accession>
<evidence type="ECO:0000313" key="2">
    <source>
        <dbReference type="Proteomes" id="UP000236319"/>
    </source>
</evidence>
<gene>
    <name evidence="1" type="ORF">BOVATA_012310</name>
</gene>
<name>A0A2H6K9S9_9APIC</name>
<dbReference type="RefSeq" id="XP_028865981.1">
    <property type="nucleotide sequence ID" value="XM_029010148.1"/>
</dbReference>
<comment type="caution">
    <text evidence="1">The sequence shown here is derived from an EMBL/GenBank/DDBJ whole genome shotgun (WGS) entry which is preliminary data.</text>
</comment>
<sequence>MAPCATSARIGIIRLGGAGSASDPRRPYLSITAGRDNSRVFQDVESRLRKAVDGHIPVPPEENIWMDARLVGFKPS</sequence>
<keyword evidence="2" id="KW-1185">Reference proteome</keyword>
<reference evidence="1 2" key="1">
    <citation type="journal article" date="2017" name="BMC Genomics">
        <title>Whole-genome assembly of Babesia ovata and comparative genomics between closely related pathogens.</title>
        <authorList>
            <person name="Yamagishi J."/>
            <person name="Asada M."/>
            <person name="Hakimi H."/>
            <person name="Tanaka T.Q."/>
            <person name="Sugimoto C."/>
            <person name="Kawazu S."/>
        </authorList>
    </citation>
    <scope>NUCLEOTIDE SEQUENCE [LARGE SCALE GENOMIC DNA]</scope>
    <source>
        <strain evidence="1 2">Miyake</strain>
    </source>
</reference>
<dbReference type="GeneID" id="39873508"/>
<protein>
    <submittedName>
        <fullName evidence="1">Uncharacterized protein</fullName>
    </submittedName>
</protein>
<dbReference type="AlphaFoldDB" id="A0A2H6K9S9"/>
<dbReference type="VEuPathDB" id="PiroplasmaDB:BOVATA_012310"/>
<dbReference type="Proteomes" id="UP000236319">
    <property type="component" value="Unassembled WGS sequence"/>
</dbReference>
<organism evidence="1 2">
    <name type="scientific">Babesia ovata</name>
    <dbReference type="NCBI Taxonomy" id="189622"/>
    <lineage>
        <taxon>Eukaryota</taxon>
        <taxon>Sar</taxon>
        <taxon>Alveolata</taxon>
        <taxon>Apicomplexa</taxon>
        <taxon>Aconoidasida</taxon>
        <taxon>Piroplasmida</taxon>
        <taxon>Babesiidae</taxon>
        <taxon>Babesia</taxon>
    </lineage>
</organism>
<evidence type="ECO:0000313" key="1">
    <source>
        <dbReference type="EMBL" id="GBE59738.1"/>
    </source>
</evidence>
<proteinExistence type="predicted"/>